<accession>A0A2P2Q7U3</accession>
<protein>
    <submittedName>
        <fullName evidence="2">Uncharacterized protein</fullName>
    </submittedName>
</protein>
<proteinExistence type="predicted"/>
<evidence type="ECO:0000256" key="1">
    <source>
        <dbReference type="SAM" id="MobiDB-lite"/>
    </source>
</evidence>
<reference evidence="2" key="1">
    <citation type="submission" date="2018-02" db="EMBL/GenBank/DDBJ databases">
        <title>Rhizophora mucronata_Transcriptome.</title>
        <authorList>
            <person name="Meera S.P."/>
            <person name="Sreeshan A."/>
            <person name="Augustine A."/>
        </authorList>
    </citation>
    <scope>NUCLEOTIDE SEQUENCE</scope>
    <source>
        <tissue evidence="2">Leaf</tissue>
    </source>
</reference>
<sequence>MSSPLGPARKNIGITVETATTSAQQ</sequence>
<dbReference type="AlphaFoldDB" id="A0A2P2Q7U3"/>
<organism evidence="2">
    <name type="scientific">Rhizophora mucronata</name>
    <name type="common">Asiatic mangrove</name>
    <dbReference type="NCBI Taxonomy" id="61149"/>
    <lineage>
        <taxon>Eukaryota</taxon>
        <taxon>Viridiplantae</taxon>
        <taxon>Streptophyta</taxon>
        <taxon>Embryophyta</taxon>
        <taxon>Tracheophyta</taxon>
        <taxon>Spermatophyta</taxon>
        <taxon>Magnoliopsida</taxon>
        <taxon>eudicotyledons</taxon>
        <taxon>Gunneridae</taxon>
        <taxon>Pentapetalae</taxon>
        <taxon>rosids</taxon>
        <taxon>fabids</taxon>
        <taxon>Malpighiales</taxon>
        <taxon>Rhizophoraceae</taxon>
        <taxon>Rhizophora</taxon>
    </lineage>
</organism>
<name>A0A2P2Q7U3_RHIMU</name>
<dbReference type="EMBL" id="GGEC01082546">
    <property type="protein sequence ID" value="MBX63030.1"/>
    <property type="molecule type" value="Transcribed_RNA"/>
</dbReference>
<feature type="region of interest" description="Disordered" evidence="1">
    <location>
        <begin position="1"/>
        <end position="25"/>
    </location>
</feature>
<evidence type="ECO:0000313" key="2">
    <source>
        <dbReference type="EMBL" id="MBX63030.1"/>
    </source>
</evidence>